<protein>
    <submittedName>
        <fullName evidence="10">CMGC/GSK protein kinase Gsk31</fullName>
    </submittedName>
</protein>
<dbReference type="GO" id="GO:0032933">
    <property type="term" value="P:SREBP signaling pathway"/>
    <property type="evidence" value="ECO:0007669"/>
    <property type="project" value="EnsemblFungi"/>
</dbReference>
<dbReference type="InterPro" id="IPR011009">
    <property type="entry name" value="Kinase-like_dom_sf"/>
</dbReference>
<keyword evidence="4 7" id="KW-0547">Nucleotide-binding</keyword>
<dbReference type="GeneID" id="7048772"/>
<dbReference type="GO" id="GO:0007165">
    <property type="term" value="P:signal transduction"/>
    <property type="evidence" value="ECO:0000318"/>
    <property type="project" value="GO_Central"/>
</dbReference>
<dbReference type="OMA" id="HRRIMYN"/>
<dbReference type="Pfam" id="PF00069">
    <property type="entry name" value="Pkinase"/>
    <property type="match status" value="1"/>
</dbReference>
<dbReference type="InterPro" id="IPR039192">
    <property type="entry name" value="STKc_GSK3"/>
</dbReference>
<dbReference type="Proteomes" id="UP000001744">
    <property type="component" value="Unassembled WGS sequence"/>
</dbReference>
<dbReference type="SMART" id="SM00220">
    <property type="entry name" value="S_TKc"/>
    <property type="match status" value="1"/>
</dbReference>
<dbReference type="InterPro" id="IPR008271">
    <property type="entry name" value="Ser/Thr_kinase_AS"/>
</dbReference>
<evidence type="ECO:0000256" key="7">
    <source>
        <dbReference type="PROSITE-ProRule" id="PRU10141"/>
    </source>
</evidence>
<dbReference type="STRING" id="402676.B6K4F6"/>
<dbReference type="EMBL" id="KE651167">
    <property type="protein sequence ID" value="EEB08363.1"/>
    <property type="molecule type" value="Genomic_DNA"/>
</dbReference>
<dbReference type="GO" id="GO:0004712">
    <property type="term" value="F:protein serine/threonine/tyrosine kinase activity"/>
    <property type="evidence" value="ECO:0000318"/>
    <property type="project" value="GO_Central"/>
</dbReference>
<dbReference type="PROSITE" id="PS50011">
    <property type="entry name" value="PROTEIN_KINASE_DOM"/>
    <property type="match status" value="1"/>
</dbReference>
<organism evidence="10 12">
    <name type="scientific">Schizosaccharomyces japonicus (strain yFS275 / FY16936)</name>
    <name type="common">Fission yeast</name>
    <dbReference type="NCBI Taxonomy" id="402676"/>
    <lineage>
        <taxon>Eukaryota</taxon>
        <taxon>Fungi</taxon>
        <taxon>Dikarya</taxon>
        <taxon>Ascomycota</taxon>
        <taxon>Taphrinomycotina</taxon>
        <taxon>Schizosaccharomycetes</taxon>
        <taxon>Schizosaccharomycetales</taxon>
        <taxon>Schizosaccharomycetaceae</taxon>
        <taxon>Schizosaccharomyces</taxon>
    </lineage>
</organism>
<comment type="similarity">
    <text evidence="1">Belongs to the protein kinase superfamily. CMGC Ser/Thr protein kinase family. GSK-3 subfamily.</text>
</comment>
<evidence type="ECO:0000256" key="8">
    <source>
        <dbReference type="RuleBase" id="RU000304"/>
    </source>
</evidence>
<dbReference type="OrthoDB" id="272141at2759"/>
<dbReference type="RefSeq" id="XP_002174656.1">
    <property type="nucleotide sequence ID" value="XM_002174620.2"/>
</dbReference>
<evidence type="ECO:0000256" key="1">
    <source>
        <dbReference type="ARBA" id="ARBA00005527"/>
    </source>
</evidence>
<dbReference type="Gene3D" id="3.30.200.20">
    <property type="entry name" value="Phosphorylase Kinase, domain 1"/>
    <property type="match status" value="1"/>
</dbReference>
<dbReference type="eggNOG" id="KOG0658">
    <property type="taxonomic scope" value="Eukaryota"/>
</dbReference>
<dbReference type="JaponicusDB" id="SJAG_05304">
    <property type="gene designation" value="gsk31"/>
</dbReference>
<dbReference type="VEuPathDB" id="FungiDB:SJAG_05304"/>
<evidence type="ECO:0000256" key="5">
    <source>
        <dbReference type="ARBA" id="ARBA00022777"/>
    </source>
</evidence>
<gene>
    <name evidence="11" type="primary">gsk31</name>
    <name evidence="10" type="ORF">SJAG_05304</name>
</gene>
<dbReference type="GO" id="GO:0005737">
    <property type="term" value="C:cytoplasm"/>
    <property type="evidence" value="ECO:0000318"/>
    <property type="project" value="GO_Central"/>
</dbReference>
<dbReference type="GO" id="GO:0005524">
    <property type="term" value="F:ATP binding"/>
    <property type="evidence" value="ECO:0007669"/>
    <property type="project" value="UniProtKB-UniRule"/>
</dbReference>
<reference evidence="10 12" key="1">
    <citation type="journal article" date="2011" name="Science">
        <title>Comparative functional genomics of the fission yeasts.</title>
        <authorList>
            <person name="Rhind N."/>
            <person name="Chen Z."/>
            <person name="Yassour M."/>
            <person name="Thompson D.A."/>
            <person name="Haas B.J."/>
            <person name="Habib N."/>
            <person name="Wapinski I."/>
            <person name="Roy S."/>
            <person name="Lin M.F."/>
            <person name="Heiman D.I."/>
            <person name="Young S.K."/>
            <person name="Furuya K."/>
            <person name="Guo Y."/>
            <person name="Pidoux A."/>
            <person name="Chen H.M."/>
            <person name="Robbertse B."/>
            <person name="Goldberg J.M."/>
            <person name="Aoki K."/>
            <person name="Bayne E.H."/>
            <person name="Berlin A.M."/>
            <person name="Desjardins C.A."/>
            <person name="Dobbs E."/>
            <person name="Dukaj L."/>
            <person name="Fan L."/>
            <person name="FitzGerald M.G."/>
            <person name="French C."/>
            <person name="Gujja S."/>
            <person name="Hansen K."/>
            <person name="Keifenheim D."/>
            <person name="Levin J.Z."/>
            <person name="Mosher R.A."/>
            <person name="Mueller C.A."/>
            <person name="Pfiffner J."/>
            <person name="Priest M."/>
            <person name="Russ C."/>
            <person name="Smialowska A."/>
            <person name="Swoboda P."/>
            <person name="Sykes S.M."/>
            <person name="Vaughn M."/>
            <person name="Vengrova S."/>
            <person name="Yoder R."/>
            <person name="Zeng Q."/>
            <person name="Allshire R."/>
            <person name="Baulcombe D."/>
            <person name="Birren B.W."/>
            <person name="Brown W."/>
            <person name="Ekwall K."/>
            <person name="Kellis M."/>
            <person name="Leatherwood J."/>
            <person name="Levin H."/>
            <person name="Margalit H."/>
            <person name="Martienssen R."/>
            <person name="Nieduszynski C.A."/>
            <person name="Spatafora J.W."/>
            <person name="Friedman N."/>
            <person name="Dalgaard J.Z."/>
            <person name="Baumann P."/>
            <person name="Niki H."/>
            <person name="Regev A."/>
            <person name="Nusbaum C."/>
        </authorList>
    </citation>
    <scope>NUCLEOTIDE SEQUENCE [LARGE SCALE GENOMIC DNA]</scope>
    <source>
        <strain evidence="12">yFS275 / FY16936</strain>
    </source>
</reference>
<keyword evidence="12" id="KW-1185">Reference proteome</keyword>
<dbReference type="PROSITE" id="PS00107">
    <property type="entry name" value="PROTEIN_KINASE_ATP"/>
    <property type="match status" value="1"/>
</dbReference>
<keyword evidence="5 10" id="KW-0418">Kinase</keyword>
<dbReference type="GO" id="GO:0030154">
    <property type="term" value="P:cell differentiation"/>
    <property type="evidence" value="ECO:0000318"/>
    <property type="project" value="GO_Central"/>
</dbReference>
<evidence type="ECO:0000256" key="4">
    <source>
        <dbReference type="ARBA" id="ARBA00022741"/>
    </source>
</evidence>
<evidence type="ECO:0000256" key="6">
    <source>
        <dbReference type="ARBA" id="ARBA00022840"/>
    </source>
</evidence>
<keyword evidence="2 8" id="KW-0723">Serine/threonine-protein kinase</keyword>
<dbReference type="GO" id="GO:0005634">
    <property type="term" value="C:nucleus"/>
    <property type="evidence" value="ECO:0000318"/>
    <property type="project" value="GO_Central"/>
</dbReference>
<evidence type="ECO:0000313" key="11">
    <source>
        <dbReference type="JaponicusDB" id="SJAG_05304"/>
    </source>
</evidence>
<evidence type="ECO:0000256" key="3">
    <source>
        <dbReference type="ARBA" id="ARBA00022679"/>
    </source>
</evidence>
<dbReference type="AlphaFoldDB" id="B6K4F6"/>
<evidence type="ECO:0000313" key="12">
    <source>
        <dbReference type="Proteomes" id="UP000001744"/>
    </source>
</evidence>
<name>B6K4F6_SCHJY</name>
<accession>B6K4F6</accession>
<dbReference type="HOGENOM" id="CLU_000288_181_20_1"/>
<dbReference type="CDD" id="cd14137">
    <property type="entry name" value="STKc_GSK3"/>
    <property type="match status" value="1"/>
</dbReference>
<keyword evidence="3" id="KW-0808">Transferase</keyword>
<evidence type="ECO:0000256" key="2">
    <source>
        <dbReference type="ARBA" id="ARBA00022527"/>
    </source>
</evidence>
<dbReference type="InterPro" id="IPR050591">
    <property type="entry name" value="GSK-3"/>
</dbReference>
<dbReference type="InterPro" id="IPR000719">
    <property type="entry name" value="Prot_kinase_dom"/>
</dbReference>
<dbReference type="PANTHER" id="PTHR24057:SF72">
    <property type="entry name" value="PROTEIN KINASE GSK31"/>
    <property type="match status" value="1"/>
</dbReference>
<proteinExistence type="inferred from homology"/>
<dbReference type="SUPFAM" id="SSF56112">
    <property type="entry name" value="Protein kinase-like (PK-like)"/>
    <property type="match status" value="1"/>
</dbReference>
<evidence type="ECO:0000259" key="9">
    <source>
        <dbReference type="PROSITE" id="PS50011"/>
    </source>
</evidence>
<dbReference type="InterPro" id="IPR017441">
    <property type="entry name" value="Protein_kinase_ATP_BS"/>
</dbReference>
<dbReference type="GO" id="GO:0004674">
    <property type="term" value="F:protein serine/threonine kinase activity"/>
    <property type="evidence" value="ECO:0000318"/>
    <property type="project" value="GO_Central"/>
</dbReference>
<feature type="binding site" evidence="7">
    <location>
        <position position="57"/>
    </location>
    <ligand>
        <name>ATP</name>
        <dbReference type="ChEBI" id="CHEBI:30616"/>
    </ligand>
</feature>
<dbReference type="PROSITE" id="PS00108">
    <property type="entry name" value="PROTEIN_KINASE_ST"/>
    <property type="match status" value="1"/>
</dbReference>
<keyword evidence="6 7" id="KW-0067">ATP-binding</keyword>
<evidence type="ECO:0000313" key="10">
    <source>
        <dbReference type="EMBL" id="EEB08363.1"/>
    </source>
</evidence>
<dbReference type="Gene3D" id="1.10.510.10">
    <property type="entry name" value="Transferase(Phosphotransferase) domain 1"/>
    <property type="match status" value="1"/>
</dbReference>
<dbReference type="PANTHER" id="PTHR24057">
    <property type="entry name" value="GLYCOGEN SYNTHASE KINASE-3 ALPHA"/>
    <property type="match status" value="1"/>
</dbReference>
<dbReference type="FunFam" id="1.10.510.10:FF:000082">
    <property type="entry name" value="Shaggy-related protein kinase kappa"/>
    <property type="match status" value="1"/>
</dbReference>
<feature type="domain" description="Protein kinase" evidence="9">
    <location>
        <begin position="28"/>
        <end position="312"/>
    </location>
</feature>
<sequence>MNGLADTSKVETRWVKNGRTGETEQVSYETCRVVGSGSFGVVVAARVLRDNHLIAIKRVLQDRRYKNRELQIMKSISHPNIVKLEAYFHTHNTVKNETHLSLMLEYIPETAYQALRWYVRANKKMPILETKLYAFQMLRALSYLHAVGVCHRDIKPQNLLVDTKTGVLKLCDFGSAKILSPGEPNVSYICSRYYRAPELVFGATLYTTKIDIWSAACVIGELLLGQPLFPGESSVDQLVEIVKVLGTPTHDQIMTMNPNYVHQRLPRVRPQTLERTLPEETTREGVDLLKRMLEYTPANRISAIDALSHPFFDELRQADAKFLARSNGEHKEMPLPSLFDFSELELSIRPNLNKRIIPEHYHEQLGVDLDTFNPILIKQAGSNGHL</sequence>